<dbReference type="EMBL" id="CP067341">
    <property type="protein sequence ID" value="QQP10353.1"/>
    <property type="molecule type" value="Genomic_DNA"/>
</dbReference>
<evidence type="ECO:0000259" key="1">
    <source>
        <dbReference type="Pfam" id="PF14278"/>
    </source>
</evidence>
<evidence type="ECO:0000313" key="2">
    <source>
        <dbReference type="EMBL" id="QQP10353.1"/>
    </source>
</evidence>
<proteinExistence type="predicted"/>
<evidence type="ECO:0000313" key="3">
    <source>
        <dbReference type="Proteomes" id="UP000596049"/>
    </source>
</evidence>
<dbReference type="Gene3D" id="1.10.357.10">
    <property type="entry name" value="Tetracycline Repressor, domain 2"/>
    <property type="match status" value="1"/>
</dbReference>
<dbReference type="Proteomes" id="UP000596049">
    <property type="component" value="Chromosome"/>
</dbReference>
<keyword evidence="3" id="KW-1185">Reference proteome</keyword>
<reference evidence="2 3" key="1">
    <citation type="submission" date="2020-01" db="EMBL/GenBank/DDBJ databases">
        <authorList>
            <person name="Liu G."/>
            <person name="Liu B."/>
        </authorList>
    </citation>
    <scope>NUCLEOTIDE SEQUENCE [LARGE SCALE GENOMIC DNA]</scope>
    <source>
        <strain evidence="2 3">FJAT-51161</strain>
    </source>
</reference>
<organism evidence="2 3">
    <name type="scientific">Lysinibacillus agricola</name>
    <dbReference type="NCBI Taxonomy" id="2590012"/>
    <lineage>
        <taxon>Bacteria</taxon>
        <taxon>Bacillati</taxon>
        <taxon>Bacillota</taxon>
        <taxon>Bacilli</taxon>
        <taxon>Bacillales</taxon>
        <taxon>Bacillaceae</taxon>
        <taxon>Lysinibacillus</taxon>
    </lineage>
</organism>
<dbReference type="InterPro" id="IPR039532">
    <property type="entry name" value="TetR_C_Firmicutes"/>
</dbReference>
<dbReference type="Pfam" id="PF14278">
    <property type="entry name" value="TetR_C_8"/>
    <property type="match status" value="1"/>
</dbReference>
<gene>
    <name evidence="2" type="ORF">FJQ98_13720</name>
</gene>
<sequence>MVEFLNGFKGVDLIQNPMPFLIKIAHFCDQDIEFYLMLISTRAVPTFLTKLKGVLIEKIISNKETLQSNEEREVLIYRVHFFVGGLMSLYQDWFTGKFECTLEELNASVSRMMIQGFQSYTFK</sequence>
<dbReference type="RefSeq" id="WP_053593460.1">
    <property type="nucleotide sequence ID" value="NZ_CP067341.1"/>
</dbReference>
<feature type="domain" description="Transcriptional regulator TetR C-terminal Firmicutes type" evidence="1">
    <location>
        <begin position="15"/>
        <end position="114"/>
    </location>
</feature>
<protein>
    <submittedName>
        <fullName evidence="2">TetR family transcriptional regulator C-terminal domain-containing protein</fullName>
    </submittedName>
</protein>
<name>A0ABX7AN78_9BACI</name>
<accession>A0ABX7AN78</accession>